<gene>
    <name evidence="1" type="ORF">CDL12_29622</name>
</gene>
<dbReference type="EMBL" id="NKXS01008987">
    <property type="protein sequence ID" value="PIM97907.1"/>
    <property type="molecule type" value="Genomic_DNA"/>
</dbReference>
<comment type="caution">
    <text evidence="1">The sequence shown here is derived from an EMBL/GenBank/DDBJ whole genome shotgun (WGS) entry which is preliminary data.</text>
</comment>
<evidence type="ECO:0000313" key="2">
    <source>
        <dbReference type="Proteomes" id="UP000231279"/>
    </source>
</evidence>
<reference evidence="2" key="1">
    <citation type="journal article" date="2018" name="Gigascience">
        <title>Genome assembly of the Pink Ipe (Handroanthus impetiginosus, Bignoniaceae), a highly valued, ecologically keystone Neotropical timber forest tree.</title>
        <authorList>
            <person name="Silva-Junior O.B."/>
            <person name="Grattapaglia D."/>
            <person name="Novaes E."/>
            <person name="Collevatti R.G."/>
        </authorList>
    </citation>
    <scope>NUCLEOTIDE SEQUENCE [LARGE SCALE GENOMIC DNA]</scope>
    <source>
        <strain evidence="2">cv. UFG-1</strain>
    </source>
</reference>
<dbReference type="AlphaFoldDB" id="A0A2G9FXX1"/>
<sequence>MRNLKVREFIEGCIRKCVDRLLADLIIDIPKTPLDFSETRQSGEVFVPKLEQ</sequence>
<evidence type="ECO:0000313" key="1">
    <source>
        <dbReference type="EMBL" id="PIM97907.1"/>
    </source>
</evidence>
<protein>
    <submittedName>
        <fullName evidence="1">Uncharacterized protein</fullName>
    </submittedName>
</protein>
<accession>A0A2G9FXX1</accession>
<keyword evidence="2" id="KW-1185">Reference proteome</keyword>
<name>A0A2G9FXX1_9LAMI</name>
<proteinExistence type="predicted"/>
<organism evidence="1 2">
    <name type="scientific">Handroanthus impetiginosus</name>
    <dbReference type="NCBI Taxonomy" id="429701"/>
    <lineage>
        <taxon>Eukaryota</taxon>
        <taxon>Viridiplantae</taxon>
        <taxon>Streptophyta</taxon>
        <taxon>Embryophyta</taxon>
        <taxon>Tracheophyta</taxon>
        <taxon>Spermatophyta</taxon>
        <taxon>Magnoliopsida</taxon>
        <taxon>eudicotyledons</taxon>
        <taxon>Gunneridae</taxon>
        <taxon>Pentapetalae</taxon>
        <taxon>asterids</taxon>
        <taxon>lamiids</taxon>
        <taxon>Lamiales</taxon>
        <taxon>Bignoniaceae</taxon>
        <taxon>Crescentiina</taxon>
        <taxon>Tabebuia alliance</taxon>
        <taxon>Handroanthus</taxon>
    </lineage>
</organism>
<dbReference type="Proteomes" id="UP000231279">
    <property type="component" value="Unassembled WGS sequence"/>
</dbReference>